<dbReference type="Proteomes" id="UP000288623">
    <property type="component" value="Unassembled WGS sequence"/>
</dbReference>
<name>A0A433RT09_9BACL</name>
<feature type="domain" description="AMP-dependent synthetase/ligase" evidence="1">
    <location>
        <begin position="7"/>
        <end position="322"/>
    </location>
</feature>
<dbReference type="Pfam" id="PF00501">
    <property type="entry name" value="AMP-binding"/>
    <property type="match status" value="1"/>
</dbReference>
<dbReference type="InterPro" id="IPR042099">
    <property type="entry name" value="ANL_N_sf"/>
</dbReference>
<dbReference type="RefSeq" id="WP_126990722.1">
    <property type="nucleotide sequence ID" value="NZ_JTFC01000031.1"/>
</dbReference>
<evidence type="ECO:0000313" key="3">
    <source>
        <dbReference type="Proteomes" id="UP000288623"/>
    </source>
</evidence>
<accession>A0A433RT09</accession>
<reference evidence="2 3" key="1">
    <citation type="submission" date="2014-11" db="EMBL/GenBank/DDBJ databases">
        <title>Genome sequence and analysis of novel Kurthia sp.</title>
        <authorList>
            <person name="Lawson J.N."/>
            <person name="Gonzalez J.E."/>
            <person name="Rinauldi L."/>
            <person name="Xuan Z."/>
            <person name="Firman A."/>
            <person name="Shaddox L."/>
            <person name="Trudeau A."/>
            <person name="Shah S."/>
            <person name="Reiman D."/>
        </authorList>
    </citation>
    <scope>NUCLEOTIDE SEQUENCE [LARGE SCALE GENOMIC DNA]</scope>
    <source>
        <strain evidence="2 3">3B1D</strain>
    </source>
</reference>
<gene>
    <name evidence="2" type="ORF">QI30_10055</name>
</gene>
<organism evidence="2 3">
    <name type="scientific">Candidatus Kurthia intestinigallinarum</name>
    <dbReference type="NCBI Taxonomy" id="1562256"/>
    <lineage>
        <taxon>Bacteria</taxon>
        <taxon>Bacillati</taxon>
        <taxon>Bacillota</taxon>
        <taxon>Bacilli</taxon>
        <taxon>Bacillales</taxon>
        <taxon>Caryophanaceae</taxon>
        <taxon>Kurthia</taxon>
    </lineage>
</organism>
<dbReference type="Gene3D" id="3.30.300.30">
    <property type="match status" value="1"/>
</dbReference>
<proteinExistence type="predicted"/>
<dbReference type="OrthoDB" id="9778383at2"/>
<dbReference type="AlphaFoldDB" id="A0A433RT09"/>
<dbReference type="InterPro" id="IPR000873">
    <property type="entry name" value="AMP-dep_synth/lig_dom"/>
</dbReference>
<dbReference type="PANTHER" id="PTHR43767">
    <property type="entry name" value="LONG-CHAIN-FATTY-ACID--COA LIGASE"/>
    <property type="match status" value="1"/>
</dbReference>
<evidence type="ECO:0000259" key="1">
    <source>
        <dbReference type="Pfam" id="PF00501"/>
    </source>
</evidence>
<sequence>MFFDIQPSEKIAVQKATAAYTYEQLAEDVAQIVAMLETPKKVVVGIVCRNDYKTIVHYVAALQAGHAVMLINDDLAVAMLENIVTHYEPAFLLGATTHDAYEEITEQFFKKRQQPTYSVHKDLALLLSTSGTTGSPKYVRLSYKNIQANTESIVDYLELDEHERPVINLPLSYSYGISIVNSHLQVGATLLLTSKSVKLPSFWYFVNEFKGTSIAGVPFTYQLLNRLGFVDMELPSLKTLTQAGGHLDVYLVDKFNQYAIATNRKFYVMYGQTEAAPRIAYVPYERLADKLGSIGIPVPGGRFELADTGELYYYGDNVMMGYATEARDLANGDEYDGCLPTGDLATIDEEGYATLIGRMKSFIKIKGLRINLHDVEKTVAKKFGVTVACVGNDQQLVAVIEHGDASRVKRFLCQLYNLHANSVQVESVEELPHLHTGKVDYKSMKQLYLP</sequence>
<dbReference type="InterPro" id="IPR050237">
    <property type="entry name" value="ATP-dep_AMP-bd_enzyme"/>
</dbReference>
<dbReference type="InterPro" id="IPR045851">
    <property type="entry name" value="AMP-bd_C_sf"/>
</dbReference>
<protein>
    <submittedName>
        <fullName evidence="2">Acyl-CoA synthetase</fullName>
    </submittedName>
</protein>
<keyword evidence="3" id="KW-1185">Reference proteome</keyword>
<comment type="caution">
    <text evidence="2">The sequence shown here is derived from an EMBL/GenBank/DDBJ whole genome shotgun (WGS) entry which is preliminary data.</text>
</comment>
<dbReference type="SUPFAM" id="SSF56801">
    <property type="entry name" value="Acetyl-CoA synthetase-like"/>
    <property type="match status" value="1"/>
</dbReference>
<evidence type="ECO:0000313" key="2">
    <source>
        <dbReference type="EMBL" id="RUS55278.1"/>
    </source>
</evidence>
<dbReference type="EMBL" id="JTFC01000031">
    <property type="protein sequence ID" value="RUS55278.1"/>
    <property type="molecule type" value="Genomic_DNA"/>
</dbReference>
<dbReference type="Gene3D" id="3.40.50.12780">
    <property type="entry name" value="N-terminal domain of ligase-like"/>
    <property type="match status" value="1"/>
</dbReference>
<dbReference type="PANTHER" id="PTHR43767:SF1">
    <property type="entry name" value="NONRIBOSOMAL PEPTIDE SYNTHASE PES1 (EUROFUNG)-RELATED"/>
    <property type="match status" value="1"/>
</dbReference>
<dbReference type="GO" id="GO:0016878">
    <property type="term" value="F:acid-thiol ligase activity"/>
    <property type="evidence" value="ECO:0007669"/>
    <property type="project" value="UniProtKB-ARBA"/>
</dbReference>